<evidence type="ECO:0000256" key="5">
    <source>
        <dbReference type="ARBA" id="ARBA00022679"/>
    </source>
</evidence>
<name>A0AAJ2NQM8_ALKPS</name>
<dbReference type="InterPro" id="IPR001296">
    <property type="entry name" value="Glyco_trans_1"/>
</dbReference>
<reference evidence="10" key="1">
    <citation type="submission" date="2023-10" db="EMBL/GenBank/DDBJ databases">
        <title>Screening of Alkalihalophilus pseudofirmusBZ-TG-HK211 and Its Alleviation of Salt Stress on Rapeseed Growth.</title>
        <authorList>
            <person name="Zhao B."/>
            <person name="Guo T."/>
        </authorList>
    </citation>
    <scope>NUCLEOTIDE SEQUENCE</scope>
    <source>
        <strain evidence="10">BZ-TG-HK211</strain>
    </source>
</reference>
<keyword evidence="6 7" id="KW-0320">Glycogen biosynthesis</keyword>
<dbReference type="AlphaFoldDB" id="A0AAJ2NQM8"/>
<evidence type="ECO:0000256" key="1">
    <source>
        <dbReference type="ARBA" id="ARBA00001478"/>
    </source>
</evidence>
<dbReference type="GO" id="GO:0004373">
    <property type="term" value="F:alpha-1,4-glucan glucosyltransferase (UDP-glucose donor) activity"/>
    <property type="evidence" value="ECO:0007669"/>
    <property type="project" value="InterPro"/>
</dbReference>
<evidence type="ECO:0000259" key="9">
    <source>
        <dbReference type="Pfam" id="PF08323"/>
    </source>
</evidence>
<dbReference type="GO" id="GO:0005978">
    <property type="term" value="P:glycogen biosynthetic process"/>
    <property type="evidence" value="ECO:0007669"/>
    <property type="project" value="UniProtKB-UniRule"/>
</dbReference>
<dbReference type="NCBIfam" id="TIGR02095">
    <property type="entry name" value="glgA"/>
    <property type="match status" value="1"/>
</dbReference>
<evidence type="ECO:0000256" key="6">
    <source>
        <dbReference type="ARBA" id="ARBA00023056"/>
    </source>
</evidence>
<dbReference type="CDD" id="cd03791">
    <property type="entry name" value="GT5_Glycogen_synthase_DULL1-like"/>
    <property type="match status" value="1"/>
</dbReference>
<dbReference type="Proteomes" id="UP001285636">
    <property type="component" value="Unassembled WGS sequence"/>
</dbReference>
<evidence type="ECO:0000256" key="4">
    <source>
        <dbReference type="ARBA" id="ARBA00022676"/>
    </source>
</evidence>
<comment type="function">
    <text evidence="2 7">Synthesizes alpha-1,4-glucan chains using ADP-glucose.</text>
</comment>
<accession>A0AAJ2NQM8</accession>
<feature type="domain" description="Glycosyl transferase family 1" evidence="8">
    <location>
        <begin position="281"/>
        <end position="423"/>
    </location>
</feature>
<gene>
    <name evidence="7" type="primary">glgA</name>
    <name evidence="10" type="ORF">RYX45_16700</name>
</gene>
<dbReference type="PANTHER" id="PTHR45825">
    <property type="entry name" value="GRANULE-BOUND STARCH SYNTHASE 1, CHLOROPLASTIC/AMYLOPLASTIC"/>
    <property type="match status" value="1"/>
</dbReference>
<dbReference type="HAMAP" id="MF_00484">
    <property type="entry name" value="Glycogen_synth"/>
    <property type="match status" value="1"/>
</dbReference>
<dbReference type="Gene3D" id="3.40.50.2000">
    <property type="entry name" value="Glycogen Phosphorylase B"/>
    <property type="match status" value="2"/>
</dbReference>
<evidence type="ECO:0000259" key="8">
    <source>
        <dbReference type="Pfam" id="PF00534"/>
    </source>
</evidence>
<evidence type="ECO:0000256" key="7">
    <source>
        <dbReference type="HAMAP-Rule" id="MF_00484"/>
    </source>
</evidence>
<keyword evidence="4 7" id="KW-0328">Glycosyltransferase</keyword>
<comment type="caution">
    <text evidence="10">The sequence shown here is derived from an EMBL/GenBank/DDBJ whole genome shotgun (WGS) entry which is preliminary data.</text>
</comment>
<feature type="domain" description="Starch synthase catalytic" evidence="9">
    <location>
        <begin position="2"/>
        <end position="229"/>
    </location>
</feature>
<dbReference type="InterPro" id="IPR013534">
    <property type="entry name" value="Starch_synth_cat_dom"/>
</dbReference>
<dbReference type="EMBL" id="JAWJAY010000005">
    <property type="protein sequence ID" value="MDV2886834.1"/>
    <property type="molecule type" value="Genomic_DNA"/>
</dbReference>
<dbReference type="PANTHER" id="PTHR45825:SF11">
    <property type="entry name" value="ALPHA AMYLASE DOMAIN-CONTAINING PROTEIN"/>
    <property type="match status" value="1"/>
</dbReference>
<evidence type="ECO:0000313" key="10">
    <source>
        <dbReference type="EMBL" id="MDV2886834.1"/>
    </source>
</evidence>
<proteinExistence type="inferred from homology"/>
<protein>
    <recommendedName>
        <fullName evidence="7">Glycogen synthase</fullName>
        <ecNumber evidence="7">2.4.1.21</ecNumber>
    </recommendedName>
    <alternativeName>
        <fullName evidence="7">Starch [bacterial glycogen] synthase</fullName>
    </alternativeName>
</protein>
<evidence type="ECO:0000256" key="3">
    <source>
        <dbReference type="ARBA" id="ARBA00010281"/>
    </source>
</evidence>
<sequence length="479" mass="55244">MKIAMIATECTPFFKTGGLADVIGSLPKALTHLDHELTVFLPKTASLPSIVLEQLEWVETFDVAVKWRNQHCAVLRYKEHQVTYYFIENDYYFDRVPFYGQADDGERFAFFTHAVLDTINRLNLTIDIVHCHDWQTGLIPAYIKTGALKSQPKIIYTIHNLRYQGVFPHSVFDELLHLDEEHRLGLEHNENINLMKAAIYHADWITTVSPTYSEEIQTPAFGEGLDRLLCERKHSLSGIVNGIDEDYYNPAKDFHIPYTYHRQPEKKQENKKALQDKLGLTISENTPMIALISRLVDEKGVSLLVDTADELLCEEDVQLVLLGSGDAHLEEQLERMARTHPERVSFYKGFNEKLATFMYAAADFLLMPSKFEPCGLSQLIALRYETVPIVRETGGLKDTISSFNEFNGEGNGLSFTNYNERDFLYTVRRGLWLYRVEHLWNQLLQNIYQSSSNWVHSAKAYENVYNHVMTKGAWDQRDE</sequence>
<dbReference type="Pfam" id="PF00534">
    <property type="entry name" value="Glycos_transf_1"/>
    <property type="match status" value="1"/>
</dbReference>
<keyword evidence="5 7" id="KW-0808">Transferase</keyword>
<dbReference type="GO" id="GO:0009011">
    <property type="term" value="F:alpha-1,4-glucan glucosyltransferase (ADP-glucose donor) activity"/>
    <property type="evidence" value="ECO:0007669"/>
    <property type="project" value="UniProtKB-UniRule"/>
</dbReference>
<feature type="binding site" evidence="7">
    <location>
        <position position="15"/>
    </location>
    <ligand>
        <name>ADP-alpha-D-glucose</name>
        <dbReference type="ChEBI" id="CHEBI:57498"/>
    </ligand>
</feature>
<organism evidence="10 11">
    <name type="scientific">Alkalihalophilus pseudofirmus</name>
    <name type="common">Bacillus pseudofirmus</name>
    <dbReference type="NCBI Taxonomy" id="79885"/>
    <lineage>
        <taxon>Bacteria</taxon>
        <taxon>Bacillati</taxon>
        <taxon>Bacillota</taxon>
        <taxon>Bacilli</taxon>
        <taxon>Bacillales</taxon>
        <taxon>Bacillaceae</taxon>
        <taxon>Alkalihalophilus</taxon>
    </lineage>
</organism>
<dbReference type="RefSeq" id="WP_323467437.1">
    <property type="nucleotide sequence ID" value="NZ_CP144224.1"/>
</dbReference>
<dbReference type="InterPro" id="IPR011835">
    <property type="entry name" value="GS/SS"/>
</dbReference>
<dbReference type="Pfam" id="PF08323">
    <property type="entry name" value="Glyco_transf_5"/>
    <property type="match status" value="1"/>
</dbReference>
<comment type="catalytic activity">
    <reaction evidence="1 7">
        <text>[(1-&gt;4)-alpha-D-glucosyl](n) + ADP-alpha-D-glucose = [(1-&gt;4)-alpha-D-glucosyl](n+1) + ADP + H(+)</text>
        <dbReference type="Rhea" id="RHEA:18189"/>
        <dbReference type="Rhea" id="RHEA-COMP:9584"/>
        <dbReference type="Rhea" id="RHEA-COMP:9587"/>
        <dbReference type="ChEBI" id="CHEBI:15378"/>
        <dbReference type="ChEBI" id="CHEBI:15444"/>
        <dbReference type="ChEBI" id="CHEBI:57498"/>
        <dbReference type="ChEBI" id="CHEBI:456216"/>
        <dbReference type="EC" id="2.4.1.21"/>
    </reaction>
</comment>
<dbReference type="EC" id="2.4.1.21" evidence="7"/>
<comment type="pathway">
    <text evidence="7">Glycan biosynthesis; glycogen biosynthesis.</text>
</comment>
<dbReference type="SUPFAM" id="SSF53756">
    <property type="entry name" value="UDP-Glycosyltransferase/glycogen phosphorylase"/>
    <property type="match status" value="1"/>
</dbReference>
<evidence type="ECO:0000256" key="2">
    <source>
        <dbReference type="ARBA" id="ARBA00002764"/>
    </source>
</evidence>
<evidence type="ECO:0000313" key="11">
    <source>
        <dbReference type="Proteomes" id="UP001285636"/>
    </source>
</evidence>
<comment type="similarity">
    <text evidence="3 7">Belongs to the glycosyltransferase 1 family. Bacterial/plant glycogen synthase subfamily.</text>
</comment>